<dbReference type="PIRSF" id="PIRSF007663">
    <property type="entry name" value="UCP007663"/>
    <property type="match status" value="1"/>
</dbReference>
<dbReference type="Pfam" id="PF22124">
    <property type="entry name" value="Glyco_hydro_95_cat"/>
    <property type="match status" value="1"/>
</dbReference>
<proteinExistence type="predicted"/>
<dbReference type="AlphaFoldDB" id="A0A6C2U1K4"/>
<feature type="domain" description="Alpha fucosidase A-like C-terminal" evidence="2">
    <location>
        <begin position="721"/>
        <end position="808"/>
    </location>
</feature>
<dbReference type="InterPro" id="IPR054363">
    <property type="entry name" value="GH95_cat"/>
</dbReference>
<dbReference type="GO" id="GO:0005975">
    <property type="term" value="P:carbohydrate metabolic process"/>
    <property type="evidence" value="ECO:0007669"/>
    <property type="project" value="InterPro"/>
</dbReference>
<dbReference type="Pfam" id="PF21307">
    <property type="entry name" value="Glyco_hydro_95_C"/>
    <property type="match status" value="1"/>
</dbReference>
<dbReference type="Pfam" id="PF14498">
    <property type="entry name" value="Glyco_hyd_65N_2"/>
    <property type="match status" value="1"/>
</dbReference>
<dbReference type="EMBL" id="CAAHFG010000001">
    <property type="protein sequence ID" value="VGO13832.1"/>
    <property type="molecule type" value="Genomic_DNA"/>
</dbReference>
<dbReference type="SMR" id="A0A6C2U1K4"/>
<dbReference type="GO" id="GO:0004560">
    <property type="term" value="F:alpha-L-fucosidase activity"/>
    <property type="evidence" value="ECO:0007669"/>
    <property type="project" value="InterPro"/>
</dbReference>
<feature type="domain" description="Glycosyl hydrolase family 95 catalytic" evidence="3">
    <location>
        <begin position="290"/>
        <end position="718"/>
    </location>
</feature>
<protein>
    <submittedName>
        <fullName evidence="4">Uncharacterized protein</fullName>
    </submittedName>
</protein>
<dbReference type="InterPro" id="IPR016518">
    <property type="entry name" value="Alpha-L-fucosidase"/>
</dbReference>
<dbReference type="Gene3D" id="1.50.10.10">
    <property type="match status" value="1"/>
</dbReference>
<reference evidence="4 5" key="1">
    <citation type="submission" date="2019-04" db="EMBL/GenBank/DDBJ databases">
        <authorList>
            <person name="Van Vliet M D."/>
        </authorList>
    </citation>
    <scope>NUCLEOTIDE SEQUENCE [LARGE SCALE GENOMIC DNA]</scope>
    <source>
        <strain evidence="4 5">F1</strain>
    </source>
</reference>
<evidence type="ECO:0000313" key="5">
    <source>
        <dbReference type="Proteomes" id="UP000366872"/>
    </source>
</evidence>
<sequence length="821" mass="92256">MLKKTTIWALFSACVVSHGAEYRHGMTMIKPSAQWREALPSGNGEIGALVYGSVNEERVLFNHNKLWYMGKVDEVPDMSAELPVVRDLLLKGNYSEANGHYKKKLLEKGFSARNAVYHPAFDMLVTTDTDRMFEDYSRTLDFETGEVEVQWRDGETRFSRRLFVSIPDHLSAMSISADRAGAVNGDVTLDIHDLNDAIEQSGKSFDPGFTYRTVADGDFIEFHADGSDGGEFGGAVRVVCKNGTMEADGKSIRFSNADEVVLLVGFFANEEGATAMPRVKKQLAAHAGDYGKLFDRHHPLHRAKFNSMGLRLNMADRQDTPNERLLLDAYQNPASPELVEKLFNYGRYLLISSSRAGGYPAGLQGIWNGDYRPPWSGLYGINENLQMTYWQALPGNMQESMMAFYDYFDSHLDEFRYNAKQLWGCRGIYIPPFMSPDSGVMRHTAPHVVYWTDAAGWLASFYYDYYLFTGDEKFLRERAIPFMKEVALFYEDYIVKDANGKNMFLPSQSPENQPADKMITDPKTGRVGKIKVQINSTIAVAIAKEVFGNLVEACEAVGVEQGGVKRWKQMIADMPDYQVNEEGALKEWMHPDFKDNYEHRHQSHLYPLFPGQEITAESDPALYDACRVAIEKRLVIGLKSQTGWSLAHMANVYARLGDGEKALEALNILSRCCLGQNLFTYHNDWRKMGVTLPITWGRTAPFQMDANFGIPAAVMEMLCGSTADMLRLLPALPASWPAGEFHGLLTRTGASASAQWDMAKKEVELTLLAKRNATFSLKLPGEILRLECSRPQAVGASKYGEQYREISLKKGDDLKLKIKLK</sequence>
<name>A0A6C2U1K4_PONDE</name>
<evidence type="ECO:0000259" key="1">
    <source>
        <dbReference type="Pfam" id="PF14498"/>
    </source>
</evidence>
<accession>A0A6C2U1K4</accession>
<dbReference type="InterPro" id="IPR049053">
    <property type="entry name" value="AFCA-like_C"/>
</dbReference>
<dbReference type="PANTHER" id="PTHR31084:SF3">
    <property type="entry name" value="ALPHA-FUCOSIDASE A"/>
    <property type="match status" value="1"/>
</dbReference>
<dbReference type="InterPro" id="IPR027414">
    <property type="entry name" value="GH95_N_dom"/>
</dbReference>
<evidence type="ECO:0000313" key="4">
    <source>
        <dbReference type="EMBL" id="VGO13832.1"/>
    </source>
</evidence>
<dbReference type="PANTHER" id="PTHR31084">
    <property type="entry name" value="ALPHA-L-FUCOSIDASE 2"/>
    <property type="match status" value="1"/>
</dbReference>
<evidence type="ECO:0000259" key="3">
    <source>
        <dbReference type="Pfam" id="PF22124"/>
    </source>
</evidence>
<organism evidence="4 5">
    <name type="scientific">Pontiella desulfatans</name>
    <dbReference type="NCBI Taxonomy" id="2750659"/>
    <lineage>
        <taxon>Bacteria</taxon>
        <taxon>Pseudomonadati</taxon>
        <taxon>Kiritimatiellota</taxon>
        <taxon>Kiritimatiellia</taxon>
        <taxon>Kiritimatiellales</taxon>
        <taxon>Pontiellaceae</taxon>
        <taxon>Pontiella</taxon>
    </lineage>
</organism>
<feature type="domain" description="Glycosyl hydrolase family 95 N-terminal" evidence="1">
    <location>
        <begin position="29"/>
        <end position="265"/>
    </location>
</feature>
<evidence type="ECO:0000259" key="2">
    <source>
        <dbReference type="Pfam" id="PF21307"/>
    </source>
</evidence>
<dbReference type="SUPFAM" id="SSF48208">
    <property type="entry name" value="Six-hairpin glycosidases"/>
    <property type="match status" value="1"/>
</dbReference>
<dbReference type="Proteomes" id="UP000366872">
    <property type="component" value="Unassembled WGS sequence"/>
</dbReference>
<dbReference type="InterPro" id="IPR008928">
    <property type="entry name" value="6-hairpin_glycosidase_sf"/>
</dbReference>
<dbReference type="RefSeq" id="WP_168442185.1">
    <property type="nucleotide sequence ID" value="NZ_CAAHFG010000001.1"/>
</dbReference>
<gene>
    <name evidence="4" type="ORF">PDESU_02389</name>
</gene>
<keyword evidence="5" id="KW-1185">Reference proteome</keyword>
<dbReference type="InterPro" id="IPR012341">
    <property type="entry name" value="6hp_glycosidase-like_sf"/>
</dbReference>